<sequence>MTEVYDRPLTTTADPSRRGRDPYDGIEPRFTELARLDPGGPEWKRLREEIIGHCLPLAEHIARCYSGRGEYYDDLLQVARCGLLEAIARFDPTRGATFVSFAIPTIMGEVRRHFRDRTWAVRVPRRLKELRTDINAVTPKLIQQLGRMPTATDIADALGLDRDEVVQVLIASNGYDSNPLDAGDDTDDQTTPPPIRRLATIEPCYGLIEDAITVRPLLDRLPDRDRRVLVWRYYEGATQSEIAARLGVSQMQVSRLLSRLLTTLREQALTDTARSA</sequence>
<dbReference type="InterPro" id="IPR007627">
    <property type="entry name" value="RNA_pol_sigma70_r2"/>
</dbReference>
<evidence type="ECO:0000256" key="3">
    <source>
        <dbReference type="ARBA" id="ARBA00023125"/>
    </source>
</evidence>
<evidence type="ECO:0000259" key="7">
    <source>
        <dbReference type="Pfam" id="PF04542"/>
    </source>
</evidence>
<dbReference type="InterPro" id="IPR007624">
    <property type="entry name" value="RNA_pol_sigma70_r3"/>
</dbReference>
<feature type="domain" description="RNA polymerase sigma-70 region 2" evidence="7">
    <location>
        <begin position="51"/>
        <end position="119"/>
    </location>
</feature>
<dbReference type="Pfam" id="PF04542">
    <property type="entry name" value="Sigma70_r2"/>
    <property type="match status" value="1"/>
</dbReference>
<protein>
    <submittedName>
        <fullName evidence="9">RNA polymerase sigma factor SigF</fullName>
    </submittedName>
</protein>
<keyword evidence="4" id="KW-0804">Transcription</keyword>
<dbReference type="InterPro" id="IPR014284">
    <property type="entry name" value="RNA_pol_sigma-70_dom"/>
</dbReference>
<dbReference type="Pfam" id="PF04539">
    <property type="entry name" value="Sigma70_r3"/>
    <property type="match status" value="1"/>
</dbReference>
<evidence type="ECO:0000259" key="6">
    <source>
        <dbReference type="Pfam" id="PF04539"/>
    </source>
</evidence>
<keyword evidence="1" id="KW-0805">Transcription regulation</keyword>
<name>A0A7K0DGC0_9NOCA</name>
<dbReference type="InterPro" id="IPR013325">
    <property type="entry name" value="RNA_pol_sigma_r2"/>
</dbReference>
<evidence type="ECO:0000256" key="2">
    <source>
        <dbReference type="ARBA" id="ARBA00023082"/>
    </source>
</evidence>
<dbReference type="Gene3D" id="1.10.10.10">
    <property type="entry name" value="Winged helix-like DNA-binding domain superfamily/Winged helix DNA-binding domain"/>
    <property type="match status" value="2"/>
</dbReference>
<dbReference type="InterPro" id="IPR007630">
    <property type="entry name" value="RNA_pol_sigma70_r4"/>
</dbReference>
<proteinExistence type="predicted"/>
<dbReference type="GO" id="GO:0016987">
    <property type="term" value="F:sigma factor activity"/>
    <property type="evidence" value="ECO:0007669"/>
    <property type="project" value="UniProtKB-KW"/>
</dbReference>
<dbReference type="Pfam" id="PF04545">
    <property type="entry name" value="Sigma70_r4"/>
    <property type="match status" value="1"/>
</dbReference>
<dbReference type="InterPro" id="IPR000943">
    <property type="entry name" value="RNA_pol_sigma70"/>
</dbReference>
<dbReference type="PANTHER" id="PTHR30385:SF4">
    <property type="entry name" value="RNA POLYMERASE SIGMA-E FACTOR"/>
    <property type="match status" value="1"/>
</dbReference>
<dbReference type="NCBIfam" id="TIGR02937">
    <property type="entry name" value="sigma70-ECF"/>
    <property type="match status" value="1"/>
</dbReference>
<dbReference type="InterPro" id="IPR014322">
    <property type="entry name" value="RNA_pol_sigma-B/F/G"/>
</dbReference>
<evidence type="ECO:0000259" key="8">
    <source>
        <dbReference type="Pfam" id="PF04545"/>
    </source>
</evidence>
<dbReference type="PRINTS" id="PR00046">
    <property type="entry name" value="SIGMA70FCT"/>
</dbReference>
<dbReference type="OrthoDB" id="9804285at2"/>
<keyword evidence="10" id="KW-1185">Reference proteome</keyword>
<evidence type="ECO:0000313" key="10">
    <source>
        <dbReference type="Proteomes" id="UP000431401"/>
    </source>
</evidence>
<evidence type="ECO:0000256" key="5">
    <source>
        <dbReference type="SAM" id="MobiDB-lite"/>
    </source>
</evidence>
<evidence type="ECO:0000256" key="4">
    <source>
        <dbReference type="ARBA" id="ARBA00023163"/>
    </source>
</evidence>
<dbReference type="Proteomes" id="UP000431401">
    <property type="component" value="Unassembled WGS sequence"/>
</dbReference>
<comment type="caution">
    <text evidence="9">The sequence shown here is derived from an EMBL/GenBank/DDBJ whole genome shotgun (WGS) entry which is preliminary data.</text>
</comment>
<dbReference type="EMBL" id="WEGI01000001">
    <property type="protein sequence ID" value="MQY24856.1"/>
    <property type="molecule type" value="Genomic_DNA"/>
</dbReference>
<feature type="domain" description="RNA polymerase sigma-70 region 3" evidence="6">
    <location>
        <begin position="129"/>
        <end position="189"/>
    </location>
</feature>
<dbReference type="SUPFAM" id="SSF88659">
    <property type="entry name" value="Sigma3 and sigma4 domains of RNA polymerase sigma factors"/>
    <property type="match status" value="2"/>
</dbReference>
<dbReference type="Gene3D" id="1.20.120.1810">
    <property type="match status" value="1"/>
</dbReference>
<dbReference type="InterPro" id="IPR013324">
    <property type="entry name" value="RNA_pol_sigma_r3/r4-like"/>
</dbReference>
<keyword evidence="2" id="KW-0731">Sigma factor</keyword>
<dbReference type="GO" id="GO:0006352">
    <property type="term" value="P:DNA-templated transcription initiation"/>
    <property type="evidence" value="ECO:0007669"/>
    <property type="project" value="InterPro"/>
</dbReference>
<organism evidence="9 10">
    <name type="scientific">Nocardia aurantia</name>
    <dbReference type="NCBI Taxonomy" id="2585199"/>
    <lineage>
        <taxon>Bacteria</taxon>
        <taxon>Bacillati</taxon>
        <taxon>Actinomycetota</taxon>
        <taxon>Actinomycetes</taxon>
        <taxon>Mycobacteriales</taxon>
        <taxon>Nocardiaceae</taxon>
        <taxon>Nocardia</taxon>
    </lineage>
</organism>
<dbReference type="AlphaFoldDB" id="A0A7K0DGC0"/>
<dbReference type="PANTHER" id="PTHR30385">
    <property type="entry name" value="SIGMA FACTOR F FLAGELLAR"/>
    <property type="match status" value="1"/>
</dbReference>
<evidence type="ECO:0000256" key="1">
    <source>
        <dbReference type="ARBA" id="ARBA00023015"/>
    </source>
</evidence>
<dbReference type="GO" id="GO:0003677">
    <property type="term" value="F:DNA binding"/>
    <property type="evidence" value="ECO:0007669"/>
    <property type="project" value="UniProtKB-KW"/>
</dbReference>
<dbReference type="RefSeq" id="WP_153338727.1">
    <property type="nucleotide sequence ID" value="NZ_WEGI01000001.1"/>
</dbReference>
<gene>
    <name evidence="9" type="primary">sigF_1</name>
    <name evidence="9" type="ORF">NRB56_04090</name>
</gene>
<evidence type="ECO:0000313" key="9">
    <source>
        <dbReference type="EMBL" id="MQY24856.1"/>
    </source>
</evidence>
<dbReference type="SUPFAM" id="SSF88946">
    <property type="entry name" value="Sigma2 domain of RNA polymerase sigma factors"/>
    <property type="match status" value="1"/>
</dbReference>
<dbReference type="NCBIfam" id="TIGR02980">
    <property type="entry name" value="SigBFG"/>
    <property type="match status" value="1"/>
</dbReference>
<dbReference type="CDD" id="cd06171">
    <property type="entry name" value="Sigma70_r4"/>
    <property type="match status" value="1"/>
</dbReference>
<feature type="compositionally biased region" description="Basic and acidic residues" evidence="5">
    <location>
        <begin position="15"/>
        <end position="26"/>
    </location>
</feature>
<dbReference type="InterPro" id="IPR036388">
    <property type="entry name" value="WH-like_DNA-bd_sf"/>
</dbReference>
<accession>A0A7K0DGC0</accession>
<feature type="domain" description="RNA polymerase sigma-70 region 4" evidence="8">
    <location>
        <begin position="217"/>
        <end position="266"/>
    </location>
</feature>
<feature type="region of interest" description="Disordered" evidence="5">
    <location>
        <begin position="1"/>
        <end position="26"/>
    </location>
</feature>
<keyword evidence="3" id="KW-0238">DNA-binding</keyword>
<reference evidence="9 10" key="1">
    <citation type="submission" date="2019-10" db="EMBL/GenBank/DDBJ databases">
        <title>Nocardia macrotermitis sp. nov. and Nocardia aurantia sp. nov., isolated from the gut of fungus growing-termite Macrotermes natalensis.</title>
        <authorList>
            <person name="Benndorf R."/>
            <person name="Schwitalla J."/>
            <person name="Martin K."/>
            <person name="De Beer W."/>
            <person name="Kaster A.-K."/>
            <person name="Vollmers J."/>
            <person name="Poulsen M."/>
            <person name="Beemelmanns C."/>
        </authorList>
    </citation>
    <scope>NUCLEOTIDE SEQUENCE [LARGE SCALE GENOMIC DNA]</scope>
    <source>
        <strain evidence="9 10">RB56</strain>
    </source>
</reference>